<gene>
    <name evidence="2" type="ORF">DEO72_LG11g226</name>
</gene>
<dbReference type="GO" id="GO:0009535">
    <property type="term" value="C:chloroplast thylakoid membrane"/>
    <property type="evidence" value="ECO:0007669"/>
    <property type="project" value="InterPro"/>
</dbReference>
<dbReference type="Gramene" id="Vigun09g017500.1.v1.2">
    <property type="protein sequence ID" value="Vigun09g017500.1.v1.2.CDS.1"/>
    <property type="gene ID" value="Vigun09g017500.v1.2"/>
</dbReference>
<evidence type="ECO:0000313" key="3">
    <source>
        <dbReference type="Proteomes" id="UP000501690"/>
    </source>
</evidence>
<dbReference type="GO" id="GO:0080183">
    <property type="term" value="P:response to photooxidative stress"/>
    <property type="evidence" value="ECO:0007669"/>
    <property type="project" value="InterPro"/>
</dbReference>
<feature type="compositionally biased region" description="Basic and acidic residues" evidence="1">
    <location>
        <begin position="107"/>
        <end position="118"/>
    </location>
</feature>
<accession>A0A4D6NHB3</accession>
<reference evidence="2 3" key="1">
    <citation type="submission" date="2019-04" db="EMBL/GenBank/DDBJ databases">
        <title>An improved genome assembly and genetic linkage map for asparagus bean, Vigna unguiculata ssp. sesquipedialis.</title>
        <authorList>
            <person name="Xia Q."/>
            <person name="Zhang R."/>
            <person name="Dong Y."/>
        </authorList>
    </citation>
    <scope>NUCLEOTIDE SEQUENCE [LARGE SCALE GENOMIC DNA]</scope>
    <source>
        <tissue evidence="2">Leaf</tissue>
    </source>
</reference>
<sequence length="358" mass="39833">MAYVQVHRTNLEVDDFLVREIEKLRNSIMESLQDEKQIMVDPLSLKGSSPTQGYLESSTMLPTIITTSSSIILHPPPLQPPKPRFLSRSLPNSANSSPRFASKKKPKGESAESQREEAGNLTHKLQHFPEKVRLKKSNSCGEATAHAPSDEFDHWLSQLSKLSAMEHDKWYHENFFKTEAVRESPKSVKLKHVKTLDDDDGFKCSALCLYLPGFGSVKEKLVKIKREESEKGGKVMSRTVSLENFECGSWSSAAIPNEIEGDCTNSYFDLPIELMKCSSSKVHSPIASPFVLDRDHLKGILKNGSCRGSVRKSDASPRHVRFSTSSASQPASPVTCISPRLRKAREDFNAFLAAAQTA</sequence>
<feature type="compositionally biased region" description="Polar residues" evidence="1">
    <location>
        <begin position="322"/>
        <end position="332"/>
    </location>
</feature>
<dbReference type="InterPro" id="IPR040340">
    <property type="entry name" value="CEST/Y3IP1"/>
</dbReference>
<dbReference type="EMBL" id="CP039355">
    <property type="protein sequence ID" value="QCE13233.1"/>
    <property type="molecule type" value="Genomic_DNA"/>
</dbReference>
<feature type="region of interest" description="Disordered" evidence="1">
    <location>
        <begin position="72"/>
        <end position="121"/>
    </location>
</feature>
<keyword evidence="3" id="KW-1185">Reference proteome</keyword>
<name>A0A4D6NHB3_VIGUN</name>
<dbReference type="PANTHER" id="PTHR33672">
    <property type="entry name" value="YCF3-INTERACTING PROTEIN 1, CHLOROPLASTIC"/>
    <property type="match status" value="1"/>
</dbReference>
<dbReference type="AlphaFoldDB" id="A0A4D6NHB3"/>
<proteinExistence type="predicted"/>
<dbReference type="GO" id="GO:0048564">
    <property type="term" value="P:photosystem I assembly"/>
    <property type="evidence" value="ECO:0007669"/>
    <property type="project" value="InterPro"/>
</dbReference>
<evidence type="ECO:0000256" key="1">
    <source>
        <dbReference type="SAM" id="MobiDB-lite"/>
    </source>
</evidence>
<feature type="compositionally biased region" description="Pro residues" evidence="1">
    <location>
        <begin position="74"/>
        <end position="83"/>
    </location>
</feature>
<protein>
    <submittedName>
        <fullName evidence="2">Uncharacterized protein</fullName>
    </submittedName>
</protein>
<feature type="compositionally biased region" description="Polar residues" evidence="1">
    <location>
        <begin position="89"/>
        <end position="99"/>
    </location>
</feature>
<dbReference type="PANTHER" id="PTHR33672:SF24">
    <property type="entry name" value="OS01G0798600 PROTEIN"/>
    <property type="match status" value="1"/>
</dbReference>
<feature type="region of interest" description="Disordered" evidence="1">
    <location>
        <begin position="308"/>
        <end position="333"/>
    </location>
</feature>
<dbReference type="Proteomes" id="UP000501690">
    <property type="component" value="Linkage Group LG11"/>
</dbReference>
<organism evidence="2 3">
    <name type="scientific">Vigna unguiculata</name>
    <name type="common">Cowpea</name>
    <dbReference type="NCBI Taxonomy" id="3917"/>
    <lineage>
        <taxon>Eukaryota</taxon>
        <taxon>Viridiplantae</taxon>
        <taxon>Streptophyta</taxon>
        <taxon>Embryophyta</taxon>
        <taxon>Tracheophyta</taxon>
        <taxon>Spermatophyta</taxon>
        <taxon>Magnoliopsida</taxon>
        <taxon>eudicotyledons</taxon>
        <taxon>Gunneridae</taxon>
        <taxon>Pentapetalae</taxon>
        <taxon>rosids</taxon>
        <taxon>fabids</taxon>
        <taxon>Fabales</taxon>
        <taxon>Fabaceae</taxon>
        <taxon>Papilionoideae</taxon>
        <taxon>50 kb inversion clade</taxon>
        <taxon>NPAAA clade</taxon>
        <taxon>indigoferoid/millettioid clade</taxon>
        <taxon>Phaseoleae</taxon>
        <taxon>Vigna</taxon>
    </lineage>
</organism>
<evidence type="ECO:0000313" key="2">
    <source>
        <dbReference type="EMBL" id="QCE13233.1"/>
    </source>
</evidence>
<dbReference type="OrthoDB" id="1880037at2759"/>